<sequence>MKVDKATKYSVLFFLIFLLGVVLTVTSINLSLNKKTEIFLQEFHIHQETIVSHYR</sequence>
<proteinExistence type="predicted"/>
<dbReference type="EMBL" id="JANCNS010000001">
    <property type="protein sequence ID" value="MCP9199290.1"/>
    <property type="molecule type" value="Genomic_DNA"/>
</dbReference>
<dbReference type="AlphaFoldDB" id="A0A9X2KW02"/>
<feature type="transmembrane region" description="Helical" evidence="1">
    <location>
        <begin position="12"/>
        <end position="32"/>
    </location>
</feature>
<organism evidence="2 3">
    <name type="scientific">Christiangramia oceanisediminis</name>
    <dbReference type="NCBI Taxonomy" id="2920386"/>
    <lineage>
        <taxon>Bacteria</taxon>
        <taxon>Pseudomonadati</taxon>
        <taxon>Bacteroidota</taxon>
        <taxon>Flavobacteriia</taxon>
        <taxon>Flavobacteriales</taxon>
        <taxon>Flavobacteriaceae</taxon>
        <taxon>Christiangramia</taxon>
    </lineage>
</organism>
<dbReference type="Proteomes" id="UP001155280">
    <property type="component" value="Unassembled WGS sequence"/>
</dbReference>
<comment type="caution">
    <text evidence="2">The sequence shown here is derived from an EMBL/GenBank/DDBJ whole genome shotgun (WGS) entry which is preliminary data.</text>
</comment>
<keyword evidence="3" id="KW-1185">Reference proteome</keyword>
<name>A0A9X2KW02_9FLAO</name>
<accession>A0A9X2KW02</accession>
<evidence type="ECO:0000256" key="1">
    <source>
        <dbReference type="SAM" id="Phobius"/>
    </source>
</evidence>
<reference evidence="2" key="1">
    <citation type="submission" date="2022-07" db="EMBL/GenBank/DDBJ databases">
        <title>Gramela sediminis sp. nov., isolated from deep-sea sediment of the Indian Ocean.</title>
        <authorList>
            <person name="Shi H."/>
        </authorList>
    </citation>
    <scope>NUCLEOTIDE SEQUENCE</scope>
    <source>
        <strain evidence="2">GC03-9</strain>
    </source>
</reference>
<evidence type="ECO:0000313" key="2">
    <source>
        <dbReference type="EMBL" id="MCP9199290.1"/>
    </source>
</evidence>
<protein>
    <submittedName>
        <fullName evidence="2">Uncharacterized protein</fullName>
    </submittedName>
</protein>
<keyword evidence="1" id="KW-0472">Membrane</keyword>
<keyword evidence="1" id="KW-1133">Transmembrane helix</keyword>
<gene>
    <name evidence="2" type="ORF">MKO06_05190</name>
</gene>
<dbReference type="RefSeq" id="WP_241549595.1">
    <property type="nucleotide sequence ID" value="NZ_JANCNS010000001.1"/>
</dbReference>
<evidence type="ECO:0000313" key="3">
    <source>
        <dbReference type="Proteomes" id="UP001155280"/>
    </source>
</evidence>
<keyword evidence="1" id="KW-0812">Transmembrane</keyword>